<gene>
    <name evidence="1" type="ORF">E5336_08105</name>
</gene>
<accession>A0AC61R698</accession>
<proteinExistence type="predicted"/>
<sequence length="170" mass="19741">MSFDYSMYEWRKYKQYYTEKEDGSIEFAAGTPSHVRESYARYVHQQQSMKDFATRRDLDRKKGTFDFGIGRKKKEKGNPSSLVSFQEAVNQNESLEKNWFDLNVIHVDERGNAHVGMEHFDGFLIRYEEAIVQGRKAALIGLKNEDRFVSIVTLNPAGKIIQIQDFVSKA</sequence>
<comment type="caution">
    <text evidence="1">The sequence shown here is derived from an EMBL/GenBank/DDBJ whole genome shotgun (WGS) entry which is preliminary data.</text>
</comment>
<name>A0AC61R698_9FIRM</name>
<dbReference type="EMBL" id="SRYG01000016">
    <property type="protein sequence ID" value="TGY65515.1"/>
    <property type="molecule type" value="Genomic_DNA"/>
</dbReference>
<dbReference type="Proteomes" id="UP000308836">
    <property type="component" value="Unassembled WGS sequence"/>
</dbReference>
<evidence type="ECO:0000313" key="1">
    <source>
        <dbReference type="EMBL" id="TGY65515.1"/>
    </source>
</evidence>
<keyword evidence="2" id="KW-1185">Reference proteome</keyword>
<organism evidence="1 2">
    <name type="scientific">Dubosiella muris</name>
    <dbReference type="NCBI Taxonomy" id="3038133"/>
    <lineage>
        <taxon>Bacteria</taxon>
        <taxon>Bacillati</taxon>
        <taxon>Bacillota</taxon>
        <taxon>Erysipelotrichia</taxon>
        <taxon>Erysipelotrichales</taxon>
        <taxon>Erysipelotrichaceae</taxon>
        <taxon>Dubosiella</taxon>
    </lineage>
</organism>
<evidence type="ECO:0000313" key="2">
    <source>
        <dbReference type="Proteomes" id="UP000308836"/>
    </source>
</evidence>
<protein>
    <submittedName>
        <fullName evidence="1">Uncharacterized protein</fullName>
    </submittedName>
</protein>
<reference evidence="1" key="1">
    <citation type="submission" date="2019-04" db="EMBL/GenBank/DDBJ databases">
        <title>Microbes associate with the intestines of laboratory mice.</title>
        <authorList>
            <person name="Navarre W."/>
            <person name="Wong E."/>
            <person name="Huang K."/>
            <person name="Tropini C."/>
            <person name="Ng K."/>
            <person name="Yu B."/>
        </authorList>
    </citation>
    <scope>NUCLEOTIDE SEQUENCE</scope>
    <source>
        <strain evidence="1">NM09_H32</strain>
    </source>
</reference>